<feature type="transmembrane region" description="Helical" evidence="6">
    <location>
        <begin position="357"/>
        <end position="379"/>
    </location>
</feature>
<evidence type="ECO:0000256" key="5">
    <source>
        <dbReference type="ARBA" id="ARBA00023136"/>
    </source>
</evidence>
<dbReference type="PROSITE" id="PS51257">
    <property type="entry name" value="PROKAR_LIPOPROTEIN"/>
    <property type="match status" value="1"/>
</dbReference>
<feature type="domain" description="Major facilitator superfamily (MFS) profile" evidence="7">
    <location>
        <begin position="1"/>
        <end position="410"/>
    </location>
</feature>
<dbReference type="InterPro" id="IPR036259">
    <property type="entry name" value="MFS_trans_sf"/>
</dbReference>
<evidence type="ECO:0000256" key="4">
    <source>
        <dbReference type="ARBA" id="ARBA00022989"/>
    </source>
</evidence>
<evidence type="ECO:0000313" key="9">
    <source>
        <dbReference type="Proteomes" id="UP000008144"/>
    </source>
</evidence>
<dbReference type="HOGENOM" id="CLU_001265_30_11_1"/>
<dbReference type="PROSITE" id="PS50850">
    <property type="entry name" value="MFS"/>
    <property type="match status" value="1"/>
</dbReference>
<keyword evidence="3 6" id="KW-0812">Transmembrane</keyword>
<dbReference type="GeneTree" id="ENSGT00910000144476"/>
<evidence type="ECO:0000256" key="6">
    <source>
        <dbReference type="SAM" id="Phobius"/>
    </source>
</evidence>
<feature type="transmembrane region" description="Helical" evidence="6">
    <location>
        <begin position="15"/>
        <end position="41"/>
    </location>
</feature>
<keyword evidence="9" id="KW-1185">Reference proteome</keyword>
<dbReference type="AlphaFoldDB" id="F7ANX0"/>
<reference evidence="8" key="2">
    <citation type="submission" date="2025-08" db="UniProtKB">
        <authorList>
            <consortium name="Ensembl"/>
        </authorList>
    </citation>
    <scope>IDENTIFICATION</scope>
</reference>
<dbReference type="STRING" id="7719.ENSCINP00000027263"/>
<dbReference type="OMA" id="AYKIPFI"/>
<evidence type="ECO:0000313" key="8">
    <source>
        <dbReference type="Ensembl" id="ENSCINP00000027263.2"/>
    </source>
</evidence>
<dbReference type="Gene3D" id="1.20.1250.20">
    <property type="entry name" value="MFS general substrate transporter like domains"/>
    <property type="match status" value="1"/>
</dbReference>
<keyword evidence="5 6" id="KW-0472">Membrane</keyword>
<keyword evidence="4 6" id="KW-1133">Transmembrane helix</keyword>
<feature type="transmembrane region" description="Helical" evidence="6">
    <location>
        <begin position="259"/>
        <end position="277"/>
    </location>
</feature>
<evidence type="ECO:0000256" key="3">
    <source>
        <dbReference type="ARBA" id="ARBA00022692"/>
    </source>
</evidence>
<feature type="transmembrane region" description="Helical" evidence="6">
    <location>
        <begin position="289"/>
        <end position="307"/>
    </location>
</feature>
<feature type="transmembrane region" description="Helical" evidence="6">
    <location>
        <begin position="385"/>
        <end position="406"/>
    </location>
</feature>
<evidence type="ECO:0000256" key="2">
    <source>
        <dbReference type="ARBA" id="ARBA00022448"/>
    </source>
</evidence>
<evidence type="ECO:0000259" key="7">
    <source>
        <dbReference type="PROSITE" id="PS50850"/>
    </source>
</evidence>
<dbReference type="PANTHER" id="PTHR23503:SF8">
    <property type="entry name" value="FACILITATED GLUCOSE TRANSPORTER PROTEIN 1"/>
    <property type="match status" value="1"/>
</dbReference>
<reference evidence="9" key="1">
    <citation type="journal article" date="2002" name="Science">
        <title>The draft genome of Ciona intestinalis: insights into chordate and vertebrate origins.</title>
        <authorList>
            <person name="Dehal P."/>
            <person name="Satou Y."/>
            <person name="Campbell R.K."/>
            <person name="Chapman J."/>
            <person name="Degnan B."/>
            <person name="De Tomaso A."/>
            <person name="Davidson B."/>
            <person name="Di Gregorio A."/>
            <person name="Gelpke M."/>
            <person name="Goodstein D.M."/>
            <person name="Harafuji N."/>
            <person name="Hastings K.E."/>
            <person name="Ho I."/>
            <person name="Hotta K."/>
            <person name="Huang W."/>
            <person name="Kawashima T."/>
            <person name="Lemaire P."/>
            <person name="Martinez D."/>
            <person name="Meinertzhagen I.A."/>
            <person name="Necula S."/>
            <person name="Nonaka M."/>
            <person name="Putnam N."/>
            <person name="Rash S."/>
            <person name="Saiga H."/>
            <person name="Satake M."/>
            <person name="Terry A."/>
            <person name="Yamada L."/>
            <person name="Wang H.G."/>
            <person name="Awazu S."/>
            <person name="Azumi K."/>
            <person name="Boore J."/>
            <person name="Branno M."/>
            <person name="Chin-Bow S."/>
            <person name="DeSantis R."/>
            <person name="Doyle S."/>
            <person name="Francino P."/>
            <person name="Keys D.N."/>
            <person name="Haga S."/>
            <person name="Hayashi H."/>
            <person name="Hino K."/>
            <person name="Imai K.S."/>
            <person name="Inaba K."/>
            <person name="Kano S."/>
            <person name="Kobayashi K."/>
            <person name="Kobayashi M."/>
            <person name="Lee B.I."/>
            <person name="Makabe K.W."/>
            <person name="Manohar C."/>
            <person name="Matassi G."/>
            <person name="Medina M."/>
            <person name="Mochizuki Y."/>
            <person name="Mount S."/>
            <person name="Morishita T."/>
            <person name="Miura S."/>
            <person name="Nakayama A."/>
            <person name="Nishizaka S."/>
            <person name="Nomoto H."/>
            <person name="Ohta F."/>
            <person name="Oishi K."/>
            <person name="Rigoutsos I."/>
            <person name="Sano M."/>
            <person name="Sasaki A."/>
            <person name="Sasakura Y."/>
            <person name="Shoguchi E."/>
            <person name="Shin-i T."/>
            <person name="Spagnuolo A."/>
            <person name="Stainier D."/>
            <person name="Suzuki M.M."/>
            <person name="Tassy O."/>
            <person name="Takatori N."/>
            <person name="Tokuoka M."/>
            <person name="Yagi K."/>
            <person name="Yoshizaki F."/>
            <person name="Wada S."/>
            <person name="Zhang C."/>
            <person name="Hyatt P.D."/>
            <person name="Larimer F."/>
            <person name="Detter C."/>
            <person name="Doggett N."/>
            <person name="Glavina T."/>
            <person name="Hawkins T."/>
            <person name="Richardson P."/>
            <person name="Lucas S."/>
            <person name="Kohara Y."/>
            <person name="Levine M."/>
            <person name="Satoh N."/>
            <person name="Rokhsar D.S."/>
        </authorList>
    </citation>
    <scope>NUCLEOTIDE SEQUENCE [LARGE SCALE GENOMIC DNA]</scope>
</reference>
<feature type="transmembrane region" description="Helical" evidence="6">
    <location>
        <begin position="319"/>
        <end position="345"/>
    </location>
</feature>
<dbReference type="InterPro" id="IPR020846">
    <property type="entry name" value="MFS_dom"/>
</dbReference>
<name>F7ANX0_CIOIN</name>
<reference evidence="8" key="3">
    <citation type="submission" date="2025-09" db="UniProtKB">
        <authorList>
            <consortium name="Ensembl"/>
        </authorList>
    </citation>
    <scope>IDENTIFICATION</scope>
</reference>
<feature type="transmembrane region" description="Helical" evidence="6">
    <location>
        <begin position="76"/>
        <end position="96"/>
    </location>
</feature>
<feature type="transmembrane region" description="Helical" evidence="6">
    <location>
        <begin position="108"/>
        <end position="127"/>
    </location>
</feature>
<feature type="transmembrane region" description="Helical" evidence="6">
    <location>
        <begin position="222"/>
        <end position="244"/>
    </location>
</feature>
<dbReference type="InParanoid" id="F7ANX0"/>
<sequence>MNRYNETMSEEKWTVLYAVSVSCVYFGSVVGGVGTNFMLTYVSRKRLMQLSHVINITGVIVIALVAGTTWSYEALIIGRIIGGVSLGIAYNLPSLMMSEMSAKCKQNFWQGVVGAAVAFGILIGSIFSHPKVLGSLSLWTVLVSLAVIPSLIYLISSHWIPNTPFYVLRTYGKDEALEVLKKLRKGTLADIKEELSSMTEETSGKRKVLIKEMCTTKKYRNMLIGVIFLYLNLNLVGIDNILLYSDKIFIEAGISPDKATFATIGVFAMQMLASLVGSKLVDRFGGFKVHVASNILIIFAHVTYTVSQVATPAAPNAMPYVAIFAVGVFLIAWSGGTNLATFAILGEITSEPTRSTAYGYSAGILWSVAWVASFIPPYLKIHLGSYALTIWLGFATVFLIYVIIFIPKLKRQRQQEVILYSKESQNNEVKSLTVES</sequence>
<protein>
    <recommendedName>
        <fullName evidence="7">Major facilitator superfamily (MFS) profile domain-containing protein</fullName>
    </recommendedName>
</protein>
<dbReference type="Proteomes" id="UP000008144">
    <property type="component" value="Unassembled WGS sequence"/>
</dbReference>
<keyword evidence="2" id="KW-0813">Transport</keyword>
<dbReference type="PANTHER" id="PTHR23503">
    <property type="entry name" value="SOLUTE CARRIER FAMILY 2"/>
    <property type="match status" value="1"/>
</dbReference>
<comment type="subcellular location">
    <subcellularLocation>
        <location evidence="1">Membrane</location>
        <topology evidence="1">Multi-pass membrane protein</topology>
    </subcellularLocation>
</comment>
<feature type="transmembrane region" description="Helical" evidence="6">
    <location>
        <begin position="53"/>
        <end position="70"/>
    </location>
</feature>
<dbReference type="Pfam" id="PF00083">
    <property type="entry name" value="Sugar_tr"/>
    <property type="match status" value="1"/>
</dbReference>
<dbReference type="SUPFAM" id="SSF103473">
    <property type="entry name" value="MFS general substrate transporter"/>
    <property type="match status" value="1"/>
</dbReference>
<dbReference type="Ensembl" id="ENSCINT00000027509.2">
    <property type="protein sequence ID" value="ENSCINP00000027263.2"/>
    <property type="gene ID" value="ENSCING00000003180.3"/>
</dbReference>
<dbReference type="GO" id="GO:0070837">
    <property type="term" value="P:dehydroascorbic acid transport"/>
    <property type="evidence" value="ECO:0000318"/>
    <property type="project" value="GO_Central"/>
</dbReference>
<dbReference type="GO" id="GO:0046323">
    <property type="term" value="P:D-glucose import"/>
    <property type="evidence" value="ECO:0000318"/>
    <property type="project" value="GO_Central"/>
</dbReference>
<evidence type="ECO:0000256" key="1">
    <source>
        <dbReference type="ARBA" id="ARBA00004141"/>
    </source>
</evidence>
<feature type="transmembrane region" description="Helical" evidence="6">
    <location>
        <begin position="133"/>
        <end position="155"/>
    </location>
</feature>
<organism evidence="8 9">
    <name type="scientific">Ciona intestinalis</name>
    <name type="common">Transparent sea squirt</name>
    <name type="synonym">Ascidia intestinalis</name>
    <dbReference type="NCBI Taxonomy" id="7719"/>
    <lineage>
        <taxon>Eukaryota</taxon>
        <taxon>Metazoa</taxon>
        <taxon>Chordata</taxon>
        <taxon>Tunicata</taxon>
        <taxon>Ascidiacea</taxon>
        <taxon>Phlebobranchia</taxon>
        <taxon>Cionidae</taxon>
        <taxon>Ciona</taxon>
    </lineage>
</organism>
<dbReference type="InterPro" id="IPR005828">
    <property type="entry name" value="MFS_sugar_transport-like"/>
</dbReference>
<proteinExistence type="predicted"/>
<dbReference type="GO" id="GO:0055056">
    <property type="term" value="F:D-glucose transmembrane transporter activity"/>
    <property type="evidence" value="ECO:0000318"/>
    <property type="project" value="GO_Central"/>
</dbReference>
<dbReference type="GO" id="GO:0005886">
    <property type="term" value="C:plasma membrane"/>
    <property type="evidence" value="ECO:0000318"/>
    <property type="project" value="GO_Central"/>
</dbReference>
<accession>F7ANX0</accession>
<dbReference type="InterPro" id="IPR045263">
    <property type="entry name" value="GLUT"/>
</dbReference>